<reference evidence="2" key="2">
    <citation type="submission" date="2012-01" db="EMBL/GenBank/DDBJ databases">
        <title>Complete sequence of chromosome of Marinitoga piezophila KA3.</title>
        <authorList>
            <person name="Lucas S."/>
            <person name="Han J."/>
            <person name="Lapidus A."/>
            <person name="Cheng J.-F."/>
            <person name="Goodwin L."/>
            <person name="Pitluck S."/>
            <person name="Peters L."/>
            <person name="Mikhailova N."/>
            <person name="Teshima H."/>
            <person name="Detter J.C."/>
            <person name="Han C."/>
            <person name="Tapia R."/>
            <person name="Land M."/>
            <person name="Hauser L."/>
            <person name="Kyrpides N."/>
            <person name="Ivanova N."/>
            <person name="Pagani I."/>
            <person name="Jebbar M."/>
            <person name="Vannier P."/>
            <person name="Oger P."/>
            <person name="Cario A."/>
            <person name="Bartlett D."/>
            <person name="Noll K.M."/>
            <person name="Woyke T."/>
        </authorList>
    </citation>
    <scope>NUCLEOTIDE SEQUENCE [LARGE SCALE GENOMIC DNA]</scope>
    <source>
        <strain evidence="2">DSM 14283 / JCM 11233 / KA3</strain>
    </source>
</reference>
<dbReference type="EMBL" id="CP003257">
    <property type="protein sequence ID" value="AEX85264.1"/>
    <property type="molecule type" value="Genomic_DNA"/>
</dbReference>
<reference evidence="1 2" key="1">
    <citation type="journal article" date="2012" name="J. Bacteriol.">
        <title>Complete Genome Sequence of the Thermophilic, Piezophilic, Heterotrophic Bacterium Marinitoga piezophila KA3.</title>
        <authorList>
            <person name="Lucas S."/>
            <person name="Han J."/>
            <person name="Lapidus A."/>
            <person name="Cheng J.F."/>
            <person name="Goodwin L.A."/>
            <person name="Pitluck S."/>
            <person name="Peters L."/>
            <person name="Mikhailova N."/>
            <person name="Teshima H."/>
            <person name="Detter J.C."/>
            <person name="Han C."/>
            <person name="Tapia R."/>
            <person name="Land M."/>
            <person name="Hauser L."/>
            <person name="Kyrpides N.C."/>
            <person name="Ivanova N."/>
            <person name="Pagani I."/>
            <person name="Vannier P."/>
            <person name="Oger P."/>
            <person name="Bartlett D.H."/>
            <person name="Noll K.M."/>
            <person name="Woyke T."/>
            <person name="Jebbar M."/>
        </authorList>
    </citation>
    <scope>NUCLEOTIDE SEQUENCE [LARGE SCALE GENOMIC DNA]</scope>
    <source>
        <strain evidence="2">DSM 14283 / JCM 11233 / KA3</strain>
    </source>
</reference>
<dbReference type="InterPro" id="IPR027024">
    <property type="entry name" value="UCP027386_ABC_sbc_TM0202"/>
</dbReference>
<protein>
    <recommendedName>
        <fullName evidence="3">ABC-type nitrate/sulfonate/bicarbonate transport system, periplasmic component</fullName>
    </recommendedName>
</protein>
<dbReference type="AlphaFoldDB" id="H2J6Z9"/>
<dbReference type="PANTHER" id="PTHR30024">
    <property type="entry name" value="ALIPHATIC SULFONATES-BINDING PROTEIN-RELATED"/>
    <property type="match status" value="1"/>
</dbReference>
<dbReference type="KEGG" id="mpz:Marpi_0848"/>
<evidence type="ECO:0000313" key="1">
    <source>
        <dbReference type="EMBL" id="AEX85264.1"/>
    </source>
</evidence>
<dbReference type="SUPFAM" id="SSF53850">
    <property type="entry name" value="Periplasmic binding protein-like II"/>
    <property type="match status" value="1"/>
</dbReference>
<sequence length="301" mass="34001">MKKGLITGMILLLMISVFSATFYNPLGPTLLPAAGLYIDGVPGLKTDYWRTIDQAQTLMLKQQADFIILPVALGIEMVNKGAKYKLAGVSLWKTFYLISSEKITNVDELKGKRIVTLHGPGQTADVILKILKKSKNMDFEIVYVTSSPEIIQMLAAGKEKIAVLPEPFVSLAEIKTKGKVKAQLDFQKVYADIFNLKEEKLPIAGIFVSEKIINNDMKMVKKVLNEYECSANVFYKNSFDEAIKFVFDTMKTMPEPVLRKAATRSEIYYSKNIKEITDLYMKNLFEYGAISKIPEDLYLIY</sequence>
<dbReference type="PANTHER" id="PTHR30024:SF46">
    <property type="entry name" value="ABC TRANSPORTER, SUBSTRATE-BINDING LIPOPROTEIN"/>
    <property type="match status" value="1"/>
</dbReference>
<dbReference type="PIRSF" id="PIRSF027386">
    <property type="entry name" value="UCP027386_ABC_sbc_TM0202"/>
    <property type="match status" value="1"/>
</dbReference>
<name>H2J6Z9_MARPK</name>
<dbReference type="HOGENOM" id="CLU_062584_1_0_0"/>
<evidence type="ECO:0000313" key="2">
    <source>
        <dbReference type="Proteomes" id="UP000007161"/>
    </source>
</evidence>
<dbReference type="RefSeq" id="WP_014296336.1">
    <property type="nucleotide sequence ID" value="NC_016751.1"/>
</dbReference>
<keyword evidence="2" id="KW-1185">Reference proteome</keyword>
<dbReference type="Proteomes" id="UP000007161">
    <property type="component" value="Chromosome"/>
</dbReference>
<organism evidence="1 2">
    <name type="scientific">Marinitoga piezophila (strain DSM 14283 / JCM 11233 / KA3)</name>
    <dbReference type="NCBI Taxonomy" id="443254"/>
    <lineage>
        <taxon>Bacteria</taxon>
        <taxon>Thermotogati</taxon>
        <taxon>Thermotogota</taxon>
        <taxon>Thermotogae</taxon>
        <taxon>Petrotogales</taxon>
        <taxon>Petrotogaceae</taxon>
        <taxon>Marinitoga</taxon>
    </lineage>
</organism>
<dbReference type="eggNOG" id="COG0715">
    <property type="taxonomic scope" value="Bacteria"/>
</dbReference>
<dbReference type="Gene3D" id="3.40.190.10">
    <property type="entry name" value="Periplasmic binding protein-like II"/>
    <property type="match status" value="2"/>
</dbReference>
<dbReference type="STRING" id="443254.Marpi_0848"/>
<evidence type="ECO:0008006" key="3">
    <source>
        <dbReference type="Google" id="ProtNLM"/>
    </source>
</evidence>
<proteinExistence type="predicted"/>
<gene>
    <name evidence="1" type="ordered locus">Marpi_0848</name>
</gene>
<accession>H2J6Z9</accession>
<dbReference type="OrthoDB" id="9814375at2"/>